<evidence type="ECO:0000256" key="5">
    <source>
        <dbReference type="ARBA" id="ARBA00022692"/>
    </source>
</evidence>
<dbReference type="PIRSF" id="PIRSF006603">
    <property type="entry name" value="DinF"/>
    <property type="match status" value="1"/>
</dbReference>
<keyword evidence="2" id="KW-0813">Transport</keyword>
<keyword evidence="7" id="KW-0406">Ion transport</keyword>
<dbReference type="EMBL" id="CP022011">
    <property type="protein sequence ID" value="QDJ14621.1"/>
    <property type="molecule type" value="Genomic_DNA"/>
</dbReference>
<evidence type="ECO:0000256" key="8">
    <source>
        <dbReference type="ARBA" id="ARBA00023136"/>
    </source>
</evidence>
<keyword evidence="3" id="KW-0050">Antiport</keyword>
<dbReference type="RefSeq" id="WP_261920847.1">
    <property type="nucleotide sequence ID" value="NZ_CP022011.1"/>
</dbReference>
<sequence>MQSWQLYKIQIKQLIKLAYPILIAQIVQSLMGVIDVIMAGRVSAKDMAAISIGTSIYFPLILFGQGLLLALPPTISYLNGAGKRAEIAHQVRQGLWIAIPISIPLFLIIYHSHFIIDLMKMDQTLATISADYLKFMAFGIFPYLIAITFRGLNDGIAKTKPAMVIAAISLILNIPLNYVFIYGKFGIPAFGGVGCGIATMLIYWFQASLLILYCYKTPNQKDLKVFQPIIEKPAPQTLLKLSRLGLPIALAICSEVILFTIVSLLLSPLGAEVVASHQIALNTSSSIYIIPLSIGMATTILVGQSLGENNLLKARQFTFSALSLGLLITLITAVLTFFLREKIASIFVDDFDVIAMAASLLLFAALYQVFDTTQVIIGGVLRGYKETKPVLWISVLGYLGFGLPVGYLLALTDLITTPLAAKGFWIGFVLCLILVSILLSIRLYRLQHLPDKEILLRLQKRQ</sequence>
<dbReference type="PANTHER" id="PTHR43298:SF2">
    <property type="entry name" value="FMN_FAD EXPORTER YEEO-RELATED"/>
    <property type="match status" value="1"/>
</dbReference>
<keyword evidence="5" id="KW-0812">Transmembrane</keyword>
<dbReference type="GO" id="GO:0015297">
    <property type="term" value="F:antiporter activity"/>
    <property type="evidence" value="ECO:0007669"/>
    <property type="project" value="UniProtKB-KW"/>
</dbReference>
<dbReference type="PANTHER" id="PTHR43298">
    <property type="entry name" value="MULTIDRUG RESISTANCE PROTEIN NORM-RELATED"/>
    <property type="match status" value="1"/>
</dbReference>
<evidence type="ECO:0000256" key="7">
    <source>
        <dbReference type="ARBA" id="ARBA00023065"/>
    </source>
</evidence>
<dbReference type="GO" id="GO:0042910">
    <property type="term" value="F:xenobiotic transmembrane transporter activity"/>
    <property type="evidence" value="ECO:0007669"/>
    <property type="project" value="InterPro"/>
</dbReference>
<evidence type="ECO:0000256" key="2">
    <source>
        <dbReference type="ARBA" id="ARBA00022448"/>
    </source>
</evidence>
<keyword evidence="11" id="KW-1185">Reference proteome</keyword>
<dbReference type="Pfam" id="PF01554">
    <property type="entry name" value="MatE"/>
    <property type="match status" value="2"/>
</dbReference>
<reference evidence="10" key="1">
    <citation type="submission" date="2017-06" db="EMBL/GenBank/DDBJ databases">
        <title>Genome sequencing of pathogenic and non-pathogenic strains within Bisgaard taxon 40.</title>
        <authorList>
            <person name="Ladner J.T."/>
            <person name="Lovett S.P."/>
            <person name="Koroleva G."/>
            <person name="Lorch J.M."/>
        </authorList>
    </citation>
    <scope>NUCLEOTIDE SEQUENCE</scope>
    <source>
        <strain evidence="10">27576-1-I1</strain>
    </source>
</reference>
<evidence type="ECO:0000256" key="9">
    <source>
        <dbReference type="ARBA" id="ARBA00031636"/>
    </source>
</evidence>
<accession>A0A8E3MG07</accession>
<dbReference type="AlphaFoldDB" id="A0A8E3MG07"/>
<name>A0A8E3MG07_9PAST</name>
<dbReference type="InterPro" id="IPR050222">
    <property type="entry name" value="MATE_MdtK"/>
</dbReference>
<dbReference type="Proteomes" id="UP000955338">
    <property type="component" value="Chromosome"/>
</dbReference>
<comment type="subcellular location">
    <subcellularLocation>
        <location evidence="1">Cell inner membrane</location>
        <topology evidence="1">Multi-pass membrane protein</topology>
    </subcellularLocation>
</comment>
<dbReference type="CDD" id="cd13131">
    <property type="entry name" value="MATE_NorM_like"/>
    <property type="match status" value="1"/>
</dbReference>
<evidence type="ECO:0000256" key="6">
    <source>
        <dbReference type="ARBA" id="ARBA00022989"/>
    </source>
</evidence>
<keyword evidence="6" id="KW-1133">Transmembrane helix</keyword>
<evidence type="ECO:0000256" key="1">
    <source>
        <dbReference type="ARBA" id="ARBA00004429"/>
    </source>
</evidence>
<organism evidence="10 11">
    <name type="scientific">Mergibacter septicus</name>
    <dbReference type="NCBI Taxonomy" id="221402"/>
    <lineage>
        <taxon>Bacteria</taxon>
        <taxon>Pseudomonadati</taxon>
        <taxon>Pseudomonadota</taxon>
        <taxon>Gammaproteobacteria</taxon>
        <taxon>Pasteurellales</taxon>
        <taxon>Pasteurellaceae</taxon>
        <taxon>Mergibacter</taxon>
    </lineage>
</organism>
<evidence type="ECO:0000313" key="11">
    <source>
        <dbReference type="Proteomes" id="UP000955338"/>
    </source>
</evidence>
<gene>
    <name evidence="10" type="ORF">CEP48_03930</name>
</gene>
<evidence type="ECO:0000256" key="3">
    <source>
        <dbReference type="ARBA" id="ARBA00022449"/>
    </source>
</evidence>
<evidence type="ECO:0000313" key="10">
    <source>
        <dbReference type="EMBL" id="QDJ14621.1"/>
    </source>
</evidence>
<protein>
    <recommendedName>
        <fullName evidence="9">Multidrug-efflux transporter</fullName>
    </recommendedName>
</protein>
<proteinExistence type="predicted"/>
<dbReference type="GO" id="GO:0006811">
    <property type="term" value="P:monoatomic ion transport"/>
    <property type="evidence" value="ECO:0007669"/>
    <property type="project" value="UniProtKB-KW"/>
</dbReference>
<keyword evidence="8" id="KW-0472">Membrane</keyword>
<keyword evidence="4" id="KW-1003">Cell membrane</keyword>
<dbReference type="InterPro" id="IPR048279">
    <property type="entry name" value="MdtK-like"/>
</dbReference>
<evidence type="ECO:0000256" key="4">
    <source>
        <dbReference type="ARBA" id="ARBA00022475"/>
    </source>
</evidence>
<dbReference type="InterPro" id="IPR002528">
    <property type="entry name" value="MATE_fam"/>
</dbReference>
<dbReference type="NCBIfam" id="TIGR00797">
    <property type="entry name" value="matE"/>
    <property type="match status" value="1"/>
</dbReference>
<dbReference type="GO" id="GO:0005886">
    <property type="term" value="C:plasma membrane"/>
    <property type="evidence" value="ECO:0007669"/>
    <property type="project" value="UniProtKB-SubCell"/>
</dbReference>